<comment type="caution">
    <text evidence="1">The sequence shown here is derived from an EMBL/GenBank/DDBJ whole genome shotgun (WGS) entry which is preliminary data.</text>
</comment>
<dbReference type="PATRIC" id="fig|1424334.3.peg.2451"/>
<dbReference type="EMBL" id="AYXT01000010">
    <property type="protein sequence ID" value="ETF02338.1"/>
    <property type="molecule type" value="Genomic_DNA"/>
</dbReference>
<sequence length="36" mass="3960">MEGQGAEPMVVGVAGCLRTLLEEDQERWKQIIDSNG</sequence>
<keyword evidence="2" id="KW-1185">Reference proteome</keyword>
<accession>V8QSM3</accession>
<dbReference type="AlphaFoldDB" id="V8QSM3"/>
<evidence type="ECO:0000313" key="1">
    <source>
        <dbReference type="EMBL" id="ETF02338.1"/>
    </source>
</evidence>
<name>V8QSM3_9BURK</name>
<protein>
    <submittedName>
        <fullName evidence="1">Uncharacterized protein</fullName>
    </submittedName>
</protein>
<evidence type="ECO:0000313" key="2">
    <source>
        <dbReference type="Proteomes" id="UP000018733"/>
    </source>
</evidence>
<dbReference type="HOGENOM" id="CLU_3354104_0_0_4"/>
<organism evidence="1 2">
    <name type="scientific">Advenella kashmirensis W13003</name>
    <dbReference type="NCBI Taxonomy" id="1424334"/>
    <lineage>
        <taxon>Bacteria</taxon>
        <taxon>Pseudomonadati</taxon>
        <taxon>Pseudomonadota</taxon>
        <taxon>Betaproteobacteria</taxon>
        <taxon>Burkholderiales</taxon>
        <taxon>Alcaligenaceae</taxon>
    </lineage>
</organism>
<proteinExistence type="predicted"/>
<dbReference type="Proteomes" id="UP000018733">
    <property type="component" value="Unassembled WGS sequence"/>
</dbReference>
<gene>
    <name evidence="1" type="ORF">W822_12175</name>
</gene>
<reference evidence="1 2" key="1">
    <citation type="journal article" date="2014" name="Genome Announc.">
        <title>Draft Genome Sequence of Advenella kashmirensis Strain W13003, a Polycyclic Aromatic Hydrocarbon-Degrading Bacterium.</title>
        <authorList>
            <person name="Wang X."/>
            <person name="Jin D."/>
            <person name="Zhou L."/>
            <person name="Wu L."/>
            <person name="An W."/>
            <person name="Zhao L."/>
        </authorList>
    </citation>
    <scope>NUCLEOTIDE SEQUENCE [LARGE SCALE GENOMIC DNA]</scope>
    <source>
        <strain evidence="1 2">W13003</strain>
    </source>
</reference>